<dbReference type="PANTHER" id="PTHR10933:SF9">
    <property type="entry name" value="IMMUNOGLOBULIN-BINDING PROTEIN 1"/>
    <property type="match status" value="1"/>
</dbReference>
<dbReference type="Pfam" id="PF04177">
    <property type="entry name" value="TAP42"/>
    <property type="match status" value="1"/>
</dbReference>
<dbReference type="GO" id="GO:0035303">
    <property type="term" value="P:regulation of dephosphorylation"/>
    <property type="evidence" value="ECO:0007669"/>
    <property type="project" value="TreeGrafter"/>
</dbReference>
<evidence type="ECO:0000313" key="3">
    <source>
        <dbReference type="WBParaSite" id="PgR030_g073_t04"/>
    </source>
</evidence>
<reference evidence="3" key="1">
    <citation type="submission" date="2022-11" db="UniProtKB">
        <authorList>
            <consortium name="WormBaseParasite"/>
        </authorList>
    </citation>
    <scope>IDENTIFICATION</scope>
</reference>
<sequence>MCAFCGLTCLIQRMNETNNAVGSVKGSSLDEQFKFCERIIDDCENGAFSTKEMQAPLKECKEKLENLTREVSARELFSRNERVDELPTGTLQYLLLPSYLATTVQNIIVEPERRLEALDQARVYLRDFLERLLSYEVIGFSLPWLKDEDDEGDVRTIMKSKPDPSQIRANKLRRYEQQKEMEDNLARLNLERSRNAEDDSVLRETLMTRLRLFALKAVSELEQIDEERPLAEHMLKIRSGHEPPQTFKSPGPSRPPIIITRDALQKKVFGLGYPSIPTVTVDEWYNDMMKQGRFGNMQTGSSNEKKLSESDEDNDAAEEEKRAHEQRWDDYKDSEWFIVFSCWLSSCTERMLMVLLLQTVDSIRIAVVLRGCRSMGQGS</sequence>
<dbReference type="GO" id="GO:0005829">
    <property type="term" value="C:cytosol"/>
    <property type="evidence" value="ECO:0007669"/>
    <property type="project" value="TreeGrafter"/>
</dbReference>
<dbReference type="PANTHER" id="PTHR10933">
    <property type="entry name" value="IMMUNOGLOBULIN-BINDING PROTEIN 1"/>
    <property type="match status" value="1"/>
</dbReference>
<dbReference type="GO" id="GO:0009966">
    <property type="term" value="P:regulation of signal transduction"/>
    <property type="evidence" value="ECO:0007669"/>
    <property type="project" value="InterPro"/>
</dbReference>
<dbReference type="GO" id="GO:0051721">
    <property type="term" value="F:protein phosphatase 2A binding"/>
    <property type="evidence" value="ECO:0007669"/>
    <property type="project" value="TreeGrafter"/>
</dbReference>
<organism evidence="2 3">
    <name type="scientific">Parascaris univalens</name>
    <name type="common">Nematode worm</name>
    <dbReference type="NCBI Taxonomy" id="6257"/>
    <lineage>
        <taxon>Eukaryota</taxon>
        <taxon>Metazoa</taxon>
        <taxon>Ecdysozoa</taxon>
        <taxon>Nematoda</taxon>
        <taxon>Chromadorea</taxon>
        <taxon>Rhabditida</taxon>
        <taxon>Spirurina</taxon>
        <taxon>Ascaridomorpha</taxon>
        <taxon>Ascaridoidea</taxon>
        <taxon>Ascarididae</taxon>
        <taxon>Parascaris</taxon>
    </lineage>
</organism>
<dbReference type="AlphaFoldDB" id="A0A915B8B8"/>
<name>A0A915B8B8_PARUN</name>
<dbReference type="Proteomes" id="UP000887569">
    <property type="component" value="Unplaced"/>
</dbReference>
<evidence type="ECO:0000313" key="2">
    <source>
        <dbReference type="Proteomes" id="UP000887569"/>
    </source>
</evidence>
<proteinExistence type="predicted"/>
<evidence type="ECO:0000256" key="1">
    <source>
        <dbReference type="SAM" id="MobiDB-lite"/>
    </source>
</evidence>
<feature type="region of interest" description="Disordered" evidence="1">
    <location>
        <begin position="292"/>
        <end position="325"/>
    </location>
</feature>
<accession>A0A915B8B8</accession>
<dbReference type="InterPro" id="IPR038511">
    <property type="entry name" value="TAP42/TAP46-like_sf"/>
</dbReference>
<protein>
    <submittedName>
        <fullName evidence="3">Immunoglobulin-binding protein 1</fullName>
    </submittedName>
</protein>
<dbReference type="Gene3D" id="1.25.40.540">
    <property type="entry name" value="TAP42-like family"/>
    <property type="match status" value="1"/>
</dbReference>
<dbReference type="WBParaSite" id="PgR030_g073_t04">
    <property type="protein sequence ID" value="PgR030_g073_t04"/>
    <property type="gene ID" value="PgR030_g073"/>
</dbReference>
<keyword evidence="2" id="KW-1185">Reference proteome</keyword>
<dbReference type="InterPro" id="IPR007304">
    <property type="entry name" value="TAP46-like"/>
</dbReference>